<sequence>MLLPHVLSYCLLALVFGTVASFHFSPRRVGQGMATGCGLFLLTGCGGLPPENQRLKQQVVQAIRAVEDRPVGDSITVDMARIVDIPWDTLYMFTSTTGPERITRAIGTPWPGDTYVDDDDNLLVFMYQGRLADYVEFLGWNFQKEPNFVKFKGYFKGGELFTPATAKFRAIRNRVPPHIIDLHAPRGSKPILRPGYDPKKLDF</sequence>
<reference evidence="3" key="1">
    <citation type="submission" date="2016-10" db="EMBL/GenBank/DDBJ databases">
        <authorList>
            <person name="Varghese N."/>
            <person name="Submissions S."/>
        </authorList>
    </citation>
    <scope>NUCLEOTIDE SEQUENCE [LARGE SCALE GENOMIC DNA]</scope>
    <source>
        <strain evidence="3">OR362-8,ATCC BAA-1266,JCM 13504</strain>
    </source>
</reference>
<dbReference type="AlphaFoldDB" id="A0A1I6BI17"/>
<evidence type="ECO:0000313" key="2">
    <source>
        <dbReference type="EMBL" id="SFQ80427.1"/>
    </source>
</evidence>
<protein>
    <submittedName>
        <fullName evidence="2">Uncharacterized protein</fullName>
    </submittedName>
</protein>
<keyword evidence="1" id="KW-0472">Membrane</keyword>
<organism evidence="2 3">
    <name type="scientific">Hymenobacter arizonensis</name>
    <name type="common">Siccationidurans arizonensis</name>
    <dbReference type="NCBI Taxonomy" id="1227077"/>
    <lineage>
        <taxon>Bacteria</taxon>
        <taxon>Pseudomonadati</taxon>
        <taxon>Bacteroidota</taxon>
        <taxon>Cytophagia</taxon>
        <taxon>Cytophagales</taxon>
        <taxon>Hymenobacteraceae</taxon>
        <taxon>Hymenobacter</taxon>
    </lineage>
</organism>
<keyword evidence="3" id="KW-1185">Reference proteome</keyword>
<feature type="transmembrane region" description="Helical" evidence="1">
    <location>
        <begin position="6"/>
        <end position="24"/>
    </location>
</feature>
<gene>
    <name evidence="2" type="ORF">SAMN04515668_4580</name>
</gene>
<name>A0A1I6BI17_HYMAR</name>
<evidence type="ECO:0000313" key="3">
    <source>
        <dbReference type="Proteomes" id="UP000199029"/>
    </source>
</evidence>
<accession>A0A1I6BI17</accession>
<keyword evidence="1" id="KW-1133">Transmembrane helix</keyword>
<keyword evidence="1" id="KW-0812">Transmembrane</keyword>
<dbReference type="RefSeq" id="WP_092678614.1">
    <property type="nucleotide sequence ID" value="NZ_FOXS01000008.1"/>
</dbReference>
<dbReference type="Proteomes" id="UP000199029">
    <property type="component" value="Unassembled WGS sequence"/>
</dbReference>
<evidence type="ECO:0000256" key="1">
    <source>
        <dbReference type="SAM" id="Phobius"/>
    </source>
</evidence>
<dbReference type="EMBL" id="FOXS01000008">
    <property type="protein sequence ID" value="SFQ80427.1"/>
    <property type="molecule type" value="Genomic_DNA"/>
</dbReference>
<proteinExistence type="predicted"/>
<dbReference type="STRING" id="1227077.SAMN04515668_4580"/>